<keyword evidence="3 5" id="KW-1133">Transmembrane helix</keyword>
<dbReference type="PANTHER" id="PTHR37422:SF13">
    <property type="entry name" value="LIPOPOLYSACCHARIDE BIOSYNTHESIS PROTEIN PA4999-RELATED"/>
    <property type="match status" value="1"/>
</dbReference>
<evidence type="ECO:0000313" key="7">
    <source>
        <dbReference type="EMBL" id="TDR34878.1"/>
    </source>
</evidence>
<gene>
    <name evidence="7" type="ORF">DES43_11290</name>
</gene>
<protein>
    <submittedName>
        <fullName evidence="7">O-antigen ligase</fullName>
    </submittedName>
</protein>
<evidence type="ECO:0000256" key="1">
    <source>
        <dbReference type="ARBA" id="ARBA00004141"/>
    </source>
</evidence>
<accession>A0A4R6YF22</accession>
<feature type="transmembrane region" description="Helical" evidence="5">
    <location>
        <begin position="183"/>
        <end position="210"/>
    </location>
</feature>
<evidence type="ECO:0000256" key="3">
    <source>
        <dbReference type="ARBA" id="ARBA00022989"/>
    </source>
</evidence>
<evidence type="ECO:0000256" key="4">
    <source>
        <dbReference type="ARBA" id="ARBA00023136"/>
    </source>
</evidence>
<dbReference type="RefSeq" id="WP_133675236.1">
    <property type="nucleotide sequence ID" value="NZ_SNZF01000012.1"/>
</dbReference>
<proteinExistence type="predicted"/>
<dbReference type="InterPro" id="IPR007016">
    <property type="entry name" value="O-antigen_ligase-rel_domated"/>
</dbReference>
<organism evidence="7 8">
    <name type="scientific">Aquamicrobium defluvii</name>
    <dbReference type="NCBI Taxonomy" id="69279"/>
    <lineage>
        <taxon>Bacteria</taxon>
        <taxon>Pseudomonadati</taxon>
        <taxon>Pseudomonadota</taxon>
        <taxon>Alphaproteobacteria</taxon>
        <taxon>Hyphomicrobiales</taxon>
        <taxon>Phyllobacteriaceae</taxon>
        <taxon>Aquamicrobium</taxon>
    </lineage>
</organism>
<feature type="transmembrane region" description="Helical" evidence="5">
    <location>
        <begin position="240"/>
        <end position="256"/>
    </location>
</feature>
<dbReference type="PANTHER" id="PTHR37422">
    <property type="entry name" value="TEICHURONIC ACID BIOSYNTHESIS PROTEIN TUAE"/>
    <property type="match status" value="1"/>
</dbReference>
<evidence type="ECO:0000259" key="6">
    <source>
        <dbReference type="Pfam" id="PF04932"/>
    </source>
</evidence>
<feature type="transmembrane region" description="Helical" evidence="5">
    <location>
        <begin position="68"/>
        <end position="90"/>
    </location>
</feature>
<feature type="transmembrane region" description="Helical" evidence="5">
    <location>
        <begin position="351"/>
        <end position="370"/>
    </location>
</feature>
<dbReference type="InterPro" id="IPR051533">
    <property type="entry name" value="WaaL-like"/>
</dbReference>
<feature type="transmembrane region" description="Helical" evidence="5">
    <location>
        <begin position="263"/>
        <end position="283"/>
    </location>
</feature>
<feature type="transmembrane region" description="Helical" evidence="5">
    <location>
        <begin position="377"/>
        <end position="394"/>
    </location>
</feature>
<evidence type="ECO:0000256" key="5">
    <source>
        <dbReference type="SAM" id="Phobius"/>
    </source>
</evidence>
<feature type="transmembrane region" description="Helical" evidence="5">
    <location>
        <begin position="400"/>
        <end position="424"/>
    </location>
</feature>
<feature type="transmembrane region" description="Helical" evidence="5">
    <location>
        <begin position="41"/>
        <end position="56"/>
    </location>
</feature>
<feature type="transmembrane region" description="Helical" evidence="5">
    <location>
        <begin position="217"/>
        <end position="234"/>
    </location>
</feature>
<keyword evidence="7" id="KW-0436">Ligase</keyword>
<feature type="transmembrane region" description="Helical" evidence="5">
    <location>
        <begin position="150"/>
        <end position="171"/>
    </location>
</feature>
<keyword evidence="4 5" id="KW-0472">Membrane</keyword>
<evidence type="ECO:0000256" key="2">
    <source>
        <dbReference type="ARBA" id="ARBA00022692"/>
    </source>
</evidence>
<dbReference type="GO" id="GO:0016020">
    <property type="term" value="C:membrane"/>
    <property type="evidence" value="ECO:0007669"/>
    <property type="project" value="UniProtKB-SubCell"/>
</dbReference>
<comment type="subcellular location">
    <subcellularLocation>
        <location evidence="1">Membrane</location>
        <topology evidence="1">Multi-pass membrane protein</topology>
    </subcellularLocation>
</comment>
<evidence type="ECO:0000313" key="8">
    <source>
        <dbReference type="Proteomes" id="UP000294958"/>
    </source>
</evidence>
<keyword evidence="8" id="KW-1185">Reference proteome</keyword>
<feature type="transmembrane region" description="Helical" evidence="5">
    <location>
        <begin position="125"/>
        <end position="143"/>
    </location>
</feature>
<dbReference type="Proteomes" id="UP000294958">
    <property type="component" value="Unassembled WGS sequence"/>
</dbReference>
<dbReference type="Pfam" id="PF04932">
    <property type="entry name" value="Wzy_C"/>
    <property type="match status" value="1"/>
</dbReference>
<dbReference type="OrthoDB" id="7628239at2"/>
<feature type="domain" description="O-antigen ligase-related" evidence="6">
    <location>
        <begin position="222"/>
        <end position="359"/>
    </location>
</feature>
<dbReference type="GO" id="GO:0016874">
    <property type="term" value="F:ligase activity"/>
    <property type="evidence" value="ECO:0007669"/>
    <property type="project" value="UniProtKB-KW"/>
</dbReference>
<dbReference type="EMBL" id="SNZF01000012">
    <property type="protein sequence ID" value="TDR34878.1"/>
    <property type="molecule type" value="Genomic_DNA"/>
</dbReference>
<dbReference type="AlphaFoldDB" id="A0A4R6YF22"/>
<sequence length="455" mass="49198">MTVVEAGAVKGLRGSRNALGLCLLACLLVGGATQRGVLVDAILQMIVIAGAAYALMSAQMTKPMRAGIVLLVLILVLGIMQLLPLPLTLLELARPADLLPFVGNDLSEAVSAAPISLSVSRTVEATIFALAPVVFFIAAVSLPQEKIANLLPFFVIGLVCNLIAGGLQYSFSTDATLGDLLGYGVMVGMFANVNHFSTLVFASLPLIVYFGFFHDRAAIATLLLVLTFLVLLAAGSRAGILIGLGVVAISVGSLIWRGRVGTIAMVVLFASFAAYGYGALIQIGSQQLDPDFGRKEFALTTWNAILDNWVWGTGFGTFDLVYPAYEKRDMVHNLYVNHAHNDFLELLLEGGAAAMVVFAVYVAMVIVRAVKVYNRPLQRLALLSIVVILLHSIVDYPLRTMAIAMTFAFFNVLFFSDIGTRPGLRKGYEDKRRRAREEVLPPYANGRREDLHDFQ</sequence>
<comment type="caution">
    <text evidence="7">The sequence shown here is derived from an EMBL/GenBank/DDBJ whole genome shotgun (WGS) entry which is preliminary data.</text>
</comment>
<name>A0A4R6YF22_9HYPH</name>
<keyword evidence="2 5" id="KW-0812">Transmembrane</keyword>
<reference evidence="7 8" key="1">
    <citation type="submission" date="2019-03" db="EMBL/GenBank/DDBJ databases">
        <title>Genomic Encyclopedia of Type Strains, Phase IV (KMG-IV): sequencing the most valuable type-strain genomes for metagenomic binning, comparative biology and taxonomic classification.</title>
        <authorList>
            <person name="Goeker M."/>
        </authorList>
    </citation>
    <scope>NUCLEOTIDE SEQUENCE [LARGE SCALE GENOMIC DNA]</scope>
    <source>
        <strain evidence="7 8">DSM 11603</strain>
    </source>
</reference>